<dbReference type="EMBL" id="CP073355">
    <property type="protein sequence ID" value="URA10808.1"/>
    <property type="molecule type" value="Genomic_DNA"/>
</dbReference>
<dbReference type="KEGG" id="taqu:KDW03_03105"/>
<reference evidence="1" key="2">
    <citation type="submission" date="2022-06" db="EMBL/GenBank/DDBJ databases">
        <title>Thermospira aquatica gen. nov., sp. nov.</title>
        <authorList>
            <person name="Ben Ali Gam Z."/>
            <person name="Labat M."/>
        </authorList>
    </citation>
    <scope>NUCLEOTIDE SEQUENCE</scope>
    <source>
        <strain evidence="1">F1F22</strain>
    </source>
</reference>
<proteinExistence type="predicted"/>
<dbReference type="RefSeq" id="WP_271435936.1">
    <property type="nucleotide sequence ID" value="NZ_CP073355.1"/>
</dbReference>
<accession>A0AAX3BFA3</accession>
<organism evidence="1 2">
    <name type="scientific">Thermospira aquatica</name>
    <dbReference type="NCBI Taxonomy" id="2828656"/>
    <lineage>
        <taxon>Bacteria</taxon>
        <taxon>Pseudomonadati</taxon>
        <taxon>Spirochaetota</taxon>
        <taxon>Spirochaetia</taxon>
        <taxon>Brevinematales</taxon>
        <taxon>Thermospiraceae</taxon>
        <taxon>Thermospira</taxon>
    </lineage>
</organism>
<name>A0AAX3BFA3_9SPIR</name>
<dbReference type="AlphaFoldDB" id="A0AAX3BFA3"/>
<sequence length="230" mass="26777">MKSTKFFLLVGVLVVLAACYDIDRVRPNNVAKVIEKHPDRGVIYLTYSYYNPKGEYIDALGVYRFIWNYKQPRETYYLLEMENTRSNEMVVYYTAPTVISPKDFILSNTIVHTIMLRHNFPEQVVYVKAGEVVYLGHIYIHITNTKVGFIPTTGYKFYWEDREAEDRAKFVESFPQLANWSWRKEIIQLYPSPQIPLMPQQPQPPVQPAPAAPQVIYVTNVIVVTNTTNQ</sequence>
<gene>
    <name evidence="1" type="ORF">KDW03_03105</name>
</gene>
<dbReference type="Proteomes" id="UP001056539">
    <property type="component" value="Chromosome"/>
</dbReference>
<evidence type="ECO:0000313" key="1">
    <source>
        <dbReference type="EMBL" id="URA10808.1"/>
    </source>
</evidence>
<keyword evidence="2" id="KW-1185">Reference proteome</keyword>
<protein>
    <submittedName>
        <fullName evidence="1">Uncharacterized protein</fullName>
    </submittedName>
</protein>
<reference evidence="1" key="1">
    <citation type="submission" date="2021-04" db="EMBL/GenBank/DDBJ databases">
        <authorList>
            <person name="Postec A."/>
        </authorList>
    </citation>
    <scope>NUCLEOTIDE SEQUENCE</scope>
    <source>
        <strain evidence="1">F1F22</strain>
    </source>
</reference>
<evidence type="ECO:0000313" key="2">
    <source>
        <dbReference type="Proteomes" id="UP001056539"/>
    </source>
</evidence>